<dbReference type="Proteomes" id="UP000053599">
    <property type="component" value="Unassembled WGS sequence"/>
</dbReference>
<accession>A0A0D1Z437</accession>
<dbReference type="PANTHER" id="PTHR21661">
    <property type="entry name" value="EPOXIDE HYDROLASE 1-RELATED"/>
    <property type="match status" value="1"/>
</dbReference>
<keyword evidence="2" id="KW-0378">Hydrolase</keyword>
<evidence type="ECO:0000313" key="4">
    <source>
        <dbReference type="EMBL" id="KIV81633.1"/>
    </source>
</evidence>
<reference evidence="4 5" key="1">
    <citation type="submission" date="2015-01" db="EMBL/GenBank/DDBJ databases">
        <title>The Genome Sequence of Exophiala sideris CBS121828.</title>
        <authorList>
            <consortium name="The Broad Institute Genomics Platform"/>
            <person name="Cuomo C."/>
            <person name="de Hoog S."/>
            <person name="Gorbushina A."/>
            <person name="Stielow B."/>
            <person name="Teixiera M."/>
            <person name="Abouelleil A."/>
            <person name="Chapman S.B."/>
            <person name="Priest M."/>
            <person name="Young S.K."/>
            <person name="Wortman J."/>
            <person name="Nusbaum C."/>
            <person name="Birren B."/>
        </authorList>
    </citation>
    <scope>NUCLEOTIDE SEQUENCE [LARGE SCALE GENOMIC DNA]</scope>
    <source>
        <strain evidence="4 5">CBS 121828</strain>
    </source>
</reference>
<dbReference type="STRING" id="1016849.A0A0D1Z437"/>
<evidence type="ECO:0000256" key="1">
    <source>
        <dbReference type="ARBA" id="ARBA00010088"/>
    </source>
</evidence>
<evidence type="ECO:0000256" key="3">
    <source>
        <dbReference type="SAM" id="MobiDB-lite"/>
    </source>
</evidence>
<organism evidence="4 5">
    <name type="scientific">Exophiala sideris</name>
    <dbReference type="NCBI Taxonomy" id="1016849"/>
    <lineage>
        <taxon>Eukaryota</taxon>
        <taxon>Fungi</taxon>
        <taxon>Dikarya</taxon>
        <taxon>Ascomycota</taxon>
        <taxon>Pezizomycotina</taxon>
        <taxon>Eurotiomycetes</taxon>
        <taxon>Chaetothyriomycetidae</taxon>
        <taxon>Chaetothyriales</taxon>
        <taxon>Herpotrichiellaceae</taxon>
        <taxon>Exophiala</taxon>
    </lineage>
</organism>
<dbReference type="SUPFAM" id="SSF53474">
    <property type="entry name" value="alpha/beta-Hydrolases"/>
    <property type="match status" value="1"/>
</dbReference>
<evidence type="ECO:0000256" key="2">
    <source>
        <dbReference type="ARBA" id="ARBA00022801"/>
    </source>
</evidence>
<evidence type="ECO:0000313" key="5">
    <source>
        <dbReference type="Proteomes" id="UP000053599"/>
    </source>
</evidence>
<dbReference type="EMBL" id="KN846952">
    <property type="protein sequence ID" value="KIV81633.1"/>
    <property type="molecule type" value="Genomic_DNA"/>
</dbReference>
<feature type="region of interest" description="Disordered" evidence="3">
    <location>
        <begin position="102"/>
        <end position="122"/>
    </location>
</feature>
<dbReference type="AlphaFoldDB" id="A0A0D1Z437"/>
<comment type="similarity">
    <text evidence="1">Belongs to the peptidase S33 family.</text>
</comment>
<dbReference type="Gene3D" id="3.40.50.1820">
    <property type="entry name" value="alpha/beta hydrolase"/>
    <property type="match status" value="1"/>
</dbReference>
<proteinExistence type="inferred from homology"/>
<dbReference type="PANTHER" id="PTHR21661:SF39">
    <property type="entry name" value="HYDROLASE, PUTATIVE (AFU_ORTHOLOGUE AFUA_3G08960)-RELATED"/>
    <property type="match status" value="1"/>
</dbReference>
<name>A0A0D1Z437_9EURO</name>
<dbReference type="GO" id="GO:0097176">
    <property type="term" value="P:epoxide metabolic process"/>
    <property type="evidence" value="ECO:0007669"/>
    <property type="project" value="TreeGrafter"/>
</dbReference>
<gene>
    <name evidence="4" type="ORF">PV11_03803</name>
</gene>
<protein>
    <submittedName>
        <fullName evidence="4">Uncharacterized protein</fullName>
    </submittedName>
</protein>
<sequence>MDMEQPARIDEAHINDTEKKGLKRMKELVETGSAYAQEHGTRPSTMGLVRASRPLALLAWIGEKFIARTDETPSLEDILDDVMLYWFTQSFLRCIHPYGEYHGDPGKHTPHGDPQYRSDKPVGYSWFPQELAPVPKA</sequence>
<dbReference type="OrthoDB" id="7130006at2759"/>
<dbReference type="InterPro" id="IPR029058">
    <property type="entry name" value="AB_hydrolase_fold"/>
</dbReference>
<feature type="compositionally biased region" description="Basic and acidic residues" evidence="3">
    <location>
        <begin position="102"/>
        <end position="120"/>
    </location>
</feature>
<dbReference type="HOGENOM" id="CLU_1865135_0_0_1"/>
<dbReference type="GO" id="GO:0004301">
    <property type="term" value="F:epoxide hydrolase activity"/>
    <property type="evidence" value="ECO:0007669"/>
    <property type="project" value="TreeGrafter"/>
</dbReference>